<protein>
    <submittedName>
        <fullName evidence="2">Uncharacterized protein</fullName>
    </submittedName>
</protein>
<dbReference type="AlphaFoldDB" id="A0A1M6RXR3"/>
<evidence type="ECO:0000313" key="2">
    <source>
        <dbReference type="EMBL" id="SHK37230.1"/>
    </source>
</evidence>
<evidence type="ECO:0000313" key="3">
    <source>
        <dbReference type="Proteomes" id="UP000184497"/>
    </source>
</evidence>
<accession>A0A1M6RXR3</accession>
<evidence type="ECO:0000256" key="1">
    <source>
        <dbReference type="SAM" id="MobiDB-lite"/>
    </source>
</evidence>
<organism evidence="2 3">
    <name type="scientific">Marinobacter antarcticus</name>
    <dbReference type="NCBI Taxonomy" id="564117"/>
    <lineage>
        <taxon>Bacteria</taxon>
        <taxon>Pseudomonadati</taxon>
        <taxon>Pseudomonadota</taxon>
        <taxon>Gammaproteobacteria</taxon>
        <taxon>Pseudomonadales</taxon>
        <taxon>Marinobacteraceae</taxon>
        <taxon>Marinobacter</taxon>
    </lineage>
</organism>
<reference evidence="3" key="1">
    <citation type="submission" date="2016-11" db="EMBL/GenBank/DDBJ databases">
        <authorList>
            <person name="Varghese N."/>
            <person name="Submissions S."/>
        </authorList>
    </citation>
    <scope>NUCLEOTIDE SEQUENCE [LARGE SCALE GENOMIC DNA]</scope>
    <source>
        <strain evidence="3">CGMCC 1.10835</strain>
    </source>
</reference>
<proteinExistence type="predicted"/>
<gene>
    <name evidence="2" type="ORF">SAMN05216369_1733</name>
</gene>
<keyword evidence="3" id="KW-1185">Reference proteome</keyword>
<name>A0A1M6RXR3_9GAMM</name>
<sequence>MCGKGLQFLVVCIGCCERRASFEAGIGGGGLSKGLMNSAPRTDDKELLDREDEAVDTSDIAELESDCKEKRPGC</sequence>
<dbReference type="EMBL" id="FRAQ01000001">
    <property type="protein sequence ID" value="SHK37230.1"/>
    <property type="molecule type" value="Genomic_DNA"/>
</dbReference>
<dbReference type="Proteomes" id="UP000184497">
    <property type="component" value="Unassembled WGS sequence"/>
</dbReference>
<feature type="region of interest" description="Disordered" evidence="1">
    <location>
        <begin position="26"/>
        <end position="55"/>
    </location>
</feature>